<evidence type="ECO:0000313" key="12">
    <source>
        <dbReference type="EMBL" id="AFP84332.1"/>
    </source>
</evidence>
<accession>J3TER1</accession>
<organism evidence="12 13">
    <name type="scientific">Candidatus Carsonella ruddii PC isolate NHV</name>
    <dbReference type="NCBI Taxonomy" id="1202540"/>
    <lineage>
        <taxon>Bacteria</taxon>
        <taxon>Pseudomonadati</taxon>
        <taxon>Pseudomonadota</taxon>
        <taxon>Gammaproteobacteria</taxon>
        <taxon>Oceanospirillales</taxon>
        <taxon>Halomonadaceae</taxon>
        <taxon>Zymobacter group</taxon>
        <taxon>Candidatus Carsonella</taxon>
    </lineage>
</organism>
<evidence type="ECO:0000256" key="9">
    <source>
        <dbReference type="HAMAP-Rule" id="MF_00005"/>
    </source>
</evidence>
<keyword evidence="4 9" id="KW-0055">Arginine biosynthesis</keyword>
<dbReference type="InterPro" id="IPR018223">
    <property type="entry name" value="Arginosuc_synth_CS"/>
</dbReference>
<evidence type="ECO:0000256" key="3">
    <source>
        <dbReference type="ARBA" id="ARBA00012286"/>
    </source>
</evidence>
<dbReference type="SUPFAM" id="SSF52402">
    <property type="entry name" value="Adenine nucleotide alpha hydrolases-like"/>
    <property type="match status" value="1"/>
</dbReference>
<evidence type="ECO:0000256" key="4">
    <source>
        <dbReference type="ARBA" id="ARBA00022571"/>
    </source>
</evidence>
<evidence type="ECO:0000256" key="8">
    <source>
        <dbReference type="ARBA" id="ARBA00022840"/>
    </source>
</evidence>
<evidence type="ECO:0000259" key="11">
    <source>
        <dbReference type="Pfam" id="PF20979"/>
    </source>
</evidence>
<dbReference type="CDD" id="cd01999">
    <property type="entry name" value="ASS"/>
    <property type="match status" value="1"/>
</dbReference>
<feature type="binding site" evidence="9">
    <location>
        <position position="124"/>
    </location>
    <ligand>
        <name>L-aspartate</name>
        <dbReference type="ChEBI" id="CHEBI:29991"/>
    </ligand>
</feature>
<dbReference type="EMBL" id="CP003545">
    <property type="protein sequence ID" value="AFP84332.1"/>
    <property type="molecule type" value="Genomic_DNA"/>
</dbReference>
<protein>
    <recommendedName>
        <fullName evidence="3 9">Argininosuccinate synthase</fullName>
        <ecNumber evidence="3 9">6.3.4.5</ecNumber>
    </recommendedName>
    <alternativeName>
        <fullName evidence="9">Citrulline--aspartate ligase</fullName>
    </alternativeName>
</protein>
<keyword evidence="9" id="KW-0963">Cytoplasm</keyword>
<evidence type="ECO:0000256" key="1">
    <source>
        <dbReference type="ARBA" id="ARBA00004967"/>
    </source>
</evidence>
<evidence type="ECO:0000256" key="5">
    <source>
        <dbReference type="ARBA" id="ARBA00022598"/>
    </source>
</evidence>
<feature type="binding site" evidence="9">
    <location>
        <position position="176"/>
    </location>
    <ligand>
        <name>L-citrulline</name>
        <dbReference type="ChEBI" id="CHEBI:57743"/>
    </ligand>
</feature>
<dbReference type="InterPro" id="IPR048268">
    <property type="entry name" value="Arginosuc_syn_C"/>
</dbReference>
<dbReference type="UniPathway" id="UPA00068">
    <property type="reaction ID" value="UER00113"/>
</dbReference>
<dbReference type="RefSeq" id="WP_014887631.1">
    <property type="nucleotide sequence ID" value="NC_018418.1"/>
</dbReference>
<comment type="pathway">
    <text evidence="1 9">Amino-acid biosynthesis; L-arginine biosynthesis; L-arginine from L-ornithine and carbamoyl phosphate: step 2/3.</text>
</comment>
<dbReference type="PATRIC" id="fig|1202540.3.peg.106"/>
<evidence type="ECO:0000256" key="6">
    <source>
        <dbReference type="ARBA" id="ARBA00022605"/>
    </source>
</evidence>
<comment type="catalytic activity">
    <reaction evidence="9">
        <text>L-citrulline + L-aspartate + ATP = 2-(N(omega)-L-arginino)succinate + AMP + diphosphate + H(+)</text>
        <dbReference type="Rhea" id="RHEA:10932"/>
        <dbReference type="ChEBI" id="CHEBI:15378"/>
        <dbReference type="ChEBI" id="CHEBI:29991"/>
        <dbReference type="ChEBI" id="CHEBI:30616"/>
        <dbReference type="ChEBI" id="CHEBI:33019"/>
        <dbReference type="ChEBI" id="CHEBI:57472"/>
        <dbReference type="ChEBI" id="CHEBI:57743"/>
        <dbReference type="ChEBI" id="CHEBI:456215"/>
        <dbReference type="EC" id="6.3.4.5"/>
    </reaction>
</comment>
<dbReference type="GO" id="GO:0005737">
    <property type="term" value="C:cytoplasm"/>
    <property type="evidence" value="ECO:0007669"/>
    <property type="project" value="UniProtKB-SubCell"/>
</dbReference>
<feature type="domain" description="Arginosuccinate synthase-like N-terminal" evidence="10">
    <location>
        <begin position="6"/>
        <end position="166"/>
    </location>
</feature>
<dbReference type="NCBIfam" id="TIGR00032">
    <property type="entry name" value="argG"/>
    <property type="match status" value="1"/>
</dbReference>
<dbReference type="EC" id="6.3.4.5" evidence="3 9"/>
<feature type="binding site" evidence="9">
    <location>
        <position position="124"/>
    </location>
    <ligand>
        <name>L-citrulline</name>
        <dbReference type="ChEBI" id="CHEBI:57743"/>
    </ligand>
</feature>
<feature type="domain" description="Arginosuccinate synthase C-terminal" evidence="11">
    <location>
        <begin position="175"/>
        <end position="391"/>
    </location>
</feature>
<dbReference type="SUPFAM" id="SSF69864">
    <property type="entry name" value="Argininosuccinate synthetase, C-terminal domain"/>
    <property type="match status" value="1"/>
</dbReference>
<dbReference type="Gene3D" id="3.40.50.620">
    <property type="entry name" value="HUPs"/>
    <property type="match status" value="1"/>
</dbReference>
<sequence>MIKKEKIILAYSGGLDTSVIVKWLQNELNFEVVTFTADLGQGEEILFAKEKAKILNVKNIFIKNLKKEFIKNYVFPFLRSSSTYENDYLLGTAIARPLIVKELMKISYYLNTNYVSHGATGKGNDQIRFELGFKYFNPLIKIIAPWRIWNLNSRNSLLNYCIKNNIKFNNKTKKYSIDKNLFHNSYEGGNLDNLNYEPDEIMWENTLSNCNSLDYPIYISLTFKNGDPVKINNKNYDFEELFLKLNNIGSISGIGRLDLIENRFIGIKSRGCYESPGASIIMYARKKLESLILDKEIYSYKEEISLKYSKLIYNGYWWSPERILLQKIIDYTQININGVVKLKIFKGQINVVNLISNNSLFNSKNSSFDEISNKFNQTDSTGFINIKSLRLII</sequence>
<gene>
    <name evidence="9 12" type="primary">argG</name>
    <name evidence="12" type="ORF">A357_0124</name>
</gene>
<dbReference type="InterPro" id="IPR048267">
    <property type="entry name" value="Arginosuc_syn_N"/>
</dbReference>
<dbReference type="InterPro" id="IPR014729">
    <property type="entry name" value="Rossmann-like_a/b/a_fold"/>
</dbReference>
<keyword evidence="5 9" id="KW-0436">Ligase</keyword>
<dbReference type="PANTHER" id="PTHR11587:SF2">
    <property type="entry name" value="ARGININOSUCCINATE SYNTHASE"/>
    <property type="match status" value="1"/>
</dbReference>
<dbReference type="GO" id="GO:0000053">
    <property type="term" value="P:argininosuccinate metabolic process"/>
    <property type="evidence" value="ECO:0007669"/>
    <property type="project" value="TreeGrafter"/>
</dbReference>
<feature type="binding site" evidence="9">
    <location>
        <position position="37"/>
    </location>
    <ligand>
        <name>ATP</name>
        <dbReference type="ChEBI" id="CHEBI:30616"/>
    </ligand>
</feature>
<evidence type="ECO:0000259" key="10">
    <source>
        <dbReference type="Pfam" id="PF00764"/>
    </source>
</evidence>
<comment type="subcellular location">
    <subcellularLocation>
        <location evidence="9">Cytoplasm</location>
    </subcellularLocation>
</comment>
<feature type="binding site" evidence="9">
    <location>
        <position position="261"/>
    </location>
    <ligand>
        <name>L-citrulline</name>
        <dbReference type="ChEBI" id="CHEBI:57743"/>
    </ligand>
</feature>
<keyword evidence="6 9" id="KW-0028">Amino-acid biosynthesis</keyword>
<dbReference type="Pfam" id="PF00764">
    <property type="entry name" value="Arginosuc_synth"/>
    <property type="match status" value="1"/>
</dbReference>
<comment type="similarity">
    <text evidence="9">Belongs to the argininosuccinate synthase family. Type 1 subfamily.</text>
</comment>
<dbReference type="GO" id="GO:0005524">
    <property type="term" value="F:ATP binding"/>
    <property type="evidence" value="ECO:0007669"/>
    <property type="project" value="UniProtKB-UniRule"/>
</dbReference>
<feature type="binding site" evidence="9">
    <location>
        <position position="88"/>
    </location>
    <ligand>
        <name>L-citrulline</name>
        <dbReference type="ChEBI" id="CHEBI:57743"/>
    </ligand>
</feature>
<feature type="binding site" evidence="9">
    <location>
        <position position="118"/>
    </location>
    <ligand>
        <name>ATP</name>
        <dbReference type="ChEBI" id="CHEBI:30616"/>
    </ligand>
</feature>
<dbReference type="GO" id="GO:0000050">
    <property type="term" value="P:urea cycle"/>
    <property type="evidence" value="ECO:0007669"/>
    <property type="project" value="TreeGrafter"/>
</dbReference>
<dbReference type="GO" id="GO:0004055">
    <property type="term" value="F:argininosuccinate synthase activity"/>
    <property type="evidence" value="ECO:0007669"/>
    <property type="project" value="UniProtKB-UniRule"/>
</dbReference>
<dbReference type="NCBIfam" id="NF001770">
    <property type="entry name" value="PRK00509.1"/>
    <property type="match status" value="1"/>
</dbReference>
<reference evidence="12 13" key="1">
    <citation type="journal article" date="2012" name="Mol. Biol. Evol.">
        <title>Genome reduction and co-evolution between the primary and secondary bacterial symbionts of psyllids.</title>
        <authorList>
            <person name="Sloan D.B."/>
            <person name="Moran N.A."/>
        </authorList>
    </citation>
    <scope>NUCLEOTIDE SEQUENCE [LARGE SCALE GENOMIC DNA]</scope>
    <source>
        <strain evidence="12 13">PC</strain>
    </source>
</reference>
<feature type="binding site" evidence="9">
    <location>
        <position position="120"/>
    </location>
    <ligand>
        <name>L-aspartate</name>
        <dbReference type="ChEBI" id="CHEBI:29991"/>
    </ligand>
</feature>
<keyword evidence="8 9" id="KW-0067">ATP-binding</keyword>
<feature type="binding site" evidence="9">
    <location>
        <begin position="10"/>
        <end position="18"/>
    </location>
    <ligand>
        <name>ATP</name>
        <dbReference type="ChEBI" id="CHEBI:30616"/>
    </ligand>
</feature>
<comment type="subunit">
    <text evidence="2 9">Homotetramer.</text>
</comment>
<dbReference type="Gene3D" id="1.20.5.470">
    <property type="entry name" value="Single helix bin"/>
    <property type="match status" value="1"/>
</dbReference>
<dbReference type="PANTHER" id="PTHR11587">
    <property type="entry name" value="ARGININOSUCCINATE SYNTHASE"/>
    <property type="match status" value="1"/>
</dbReference>
<dbReference type="FunFam" id="3.40.50.620:FF:000019">
    <property type="entry name" value="Argininosuccinate synthase"/>
    <property type="match status" value="1"/>
</dbReference>
<evidence type="ECO:0000313" key="13">
    <source>
        <dbReference type="Proteomes" id="UP000003935"/>
    </source>
</evidence>
<dbReference type="Pfam" id="PF20979">
    <property type="entry name" value="Arginosuc_syn_C"/>
    <property type="match status" value="1"/>
</dbReference>
<feature type="binding site" evidence="9">
    <location>
        <position position="273"/>
    </location>
    <ligand>
        <name>L-citrulline</name>
        <dbReference type="ChEBI" id="CHEBI:57743"/>
    </ligand>
</feature>
<evidence type="ECO:0000256" key="7">
    <source>
        <dbReference type="ARBA" id="ARBA00022741"/>
    </source>
</evidence>
<dbReference type="PROSITE" id="PS00564">
    <property type="entry name" value="ARGININOSUCCIN_SYN_1"/>
    <property type="match status" value="1"/>
</dbReference>
<dbReference type="OrthoDB" id="9801641at2"/>
<dbReference type="HOGENOM" id="CLU_032784_4_2_6"/>
<dbReference type="PROSITE" id="PS00565">
    <property type="entry name" value="ARGININOSUCCIN_SYN_2"/>
    <property type="match status" value="1"/>
</dbReference>
<dbReference type="STRING" id="1202540.A357_0124"/>
<dbReference type="GO" id="GO:0006526">
    <property type="term" value="P:L-arginine biosynthetic process"/>
    <property type="evidence" value="ECO:0007669"/>
    <property type="project" value="UniProtKB-UniRule"/>
</dbReference>
<dbReference type="InterPro" id="IPR001518">
    <property type="entry name" value="Arginosuc_synth"/>
</dbReference>
<dbReference type="Gene3D" id="3.90.1260.10">
    <property type="entry name" value="Argininosuccinate synthetase, chain A, domain 2"/>
    <property type="match status" value="1"/>
</dbReference>
<feature type="binding site" evidence="9">
    <location>
        <position position="125"/>
    </location>
    <ligand>
        <name>L-aspartate</name>
        <dbReference type="ChEBI" id="CHEBI:29991"/>
    </ligand>
</feature>
<feature type="binding site" evidence="9">
    <location>
        <position position="185"/>
    </location>
    <ligand>
        <name>L-citrulline</name>
        <dbReference type="ChEBI" id="CHEBI:57743"/>
    </ligand>
</feature>
<dbReference type="KEGG" id="crv:A357_0124"/>
<name>J3TER1_CARRU</name>
<dbReference type="InterPro" id="IPR023434">
    <property type="entry name" value="Arginosuc_synth_type_1_subfam"/>
</dbReference>
<dbReference type="FunFam" id="3.90.1260.10:FF:000007">
    <property type="entry name" value="Argininosuccinate synthase"/>
    <property type="match status" value="1"/>
</dbReference>
<dbReference type="Proteomes" id="UP000003935">
    <property type="component" value="Chromosome"/>
</dbReference>
<evidence type="ECO:0000256" key="2">
    <source>
        <dbReference type="ARBA" id="ARBA00011881"/>
    </source>
</evidence>
<feature type="binding site" evidence="9">
    <location>
        <position position="128"/>
    </location>
    <ligand>
        <name>L-citrulline</name>
        <dbReference type="ChEBI" id="CHEBI:57743"/>
    </ligand>
</feature>
<comment type="caution">
    <text evidence="9">Lacks conserved residue(s) required for the propagation of feature annotation.</text>
</comment>
<proteinExistence type="inferred from homology"/>
<keyword evidence="7 9" id="KW-0547">Nucleotide-binding</keyword>
<dbReference type="InterPro" id="IPR024074">
    <property type="entry name" value="AS_cat/multimer_dom_body"/>
</dbReference>
<dbReference type="HAMAP" id="MF_00005">
    <property type="entry name" value="Arg_succ_synth_type1"/>
    <property type="match status" value="1"/>
</dbReference>
<dbReference type="AlphaFoldDB" id="J3TER1"/>